<dbReference type="EMBL" id="JAOQIO010000103">
    <property type="protein sequence ID" value="MCU6796449.1"/>
    <property type="molecule type" value="Genomic_DNA"/>
</dbReference>
<keyword evidence="5" id="KW-0805">Transcription regulation</keyword>
<dbReference type="SUPFAM" id="SSF52172">
    <property type="entry name" value="CheY-like"/>
    <property type="match status" value="1"/>
</dbReference>
<sequence>MYTIVIIDDEEWIREGILSKVKKSGFPFTKIGEAANAEQGLKIITEMVPDIVVCDIRMEDMDGLELIRIVHQRFPHIKTIVISGYTEFQYATKALKLKVTDYLLKPIDKYALYQAFTKCMEAIEQEKQVRDKIEQLELVGSSTEVKNKIEKILQNEGSNPQAIFSNYNERASFQSIALYMDPQIHLEEKYIVDHLLNQSLFLQLNHNLVCYSRKPNEFMILICMPTPQQVNEYEQYITNFIERIQEDLLHKGIYQYTFGISGFHQSIHTCIFAAIFCMKHRVLLDDNQVIRYADTLEFRNVFKLPTQIKSFLKHHIETQNMKSITSILNDIHTEIGALKISLRCIQNLYNHLLMIATEDFDLELEDDINHYARDVYGFSSSREMLDVIMELYMKIINITRGRSGYSMNQSILKVKEYIDDHYAEDIKLEDLAVLQHYNPSYLSLMFKEVLNINFQDYLLQVRMNHAKKLLLSHQYKVKDIAPMIGFKNPHYFSAVFKKTEGFTPKDFVRDNEHD</sequence>
<dbReference type="PANTHER" id="PTHR42713">
    <property type="entry name" value="HISTIDINE KINASE-RELATED"/>
    <property type="match status" value="1"/>
</dbReference>
<dbReference type="PANTHER" id="PTHR42713:SF3">
    <property type="entry name" value="TRANSCRIPTIONAL REGULATORY PROTEIN HPTR"/>
    <property type="match status" value="1"/>
</dbReference>
<dbReference type="CDD" id="cd17536">
    <property type="entry name" value="REC_YesN-like"/>
    <property type="match status" value="1"/>
</dbReference>
<dbReference type="InterPro" id="IPR018060">
    <property type="entry name" value="HTH_AraC"/>
</dbReference>
<evidence type="ECO:0000256" key="1">
    <source>
        <dbReference type="ARBA" id="ARBA00004496"/>
    </source>
</evidence>
<feature type="modified residue" description="4-aspartylphosphate" evidence="8">
    <location>
        <position position="55"/>
    </location>
</feature>
<dbReference type="InterPro" id="IPR001789">
    <property type="entry name" value="Sig_transdc_resp-reg_receiver"/>
</dbReference>
<keyword evidence="12" id="KW-1185">Reference proteome</keyword>
<dbReference type="InterPro" id="IPR051552">
    <property type="entry name" value="HptR"/>
</dbReference>
<keyword evidence="3 8" id="KW-0597">Phosphoprotein</keyword>
<dbReference type="SMART" id="SM00342">
    <property type="entry name" value="HTH_ARAC"/>
    <property type="match status" value="1"/>
</dbReference>
<evidence type="ECO:0000259" key="9">
    <source>
        <dbReference type="PROSITE" id="PS01124"/>
    </source>
</evidence>
<dbReference type="SUPFAM" id="SSF46689">
    <property type="entry name" value="Homeodomain-like"/>
    <property type="match status" value="2"/>
</dbReference>
<evidence type="ECO:0000259" key="10">
    <source>
        <dbReference type="PROSITE" id="PS50110"/>
    </source>
</evidence>
<dbReference type="InterPro" id="IPR011006">
    <property type="entry name" value="CheY-like_superfamily"/>
</dbReference>
<accession>A0ABT2URX9</accession>
<reference evidence="11 12" key="1">
    <citation type="submission" date="2022-09" db="EMBL/GenBank/DDBJ databases">
        <authorList>
            <person name="Han X.L."/>
            <person name="Wang Q."/>
            <person name="Lu T."/>
        </authorList>
    </citation>
    <scope>NUCLEOTIDE SEQUENCE [LARGE SCALE GENOMIC DNA]</scope>
    <source>
        <strain evidence="11 12">WQ 127069</strain>
    </source>
</reference>
<dbReference type="RefSeq" id="WP_262687269.1">
    <property type="nucleotide sequence ID" value="NZ_JAOQIO010000103.1"/>
</dbReference>
<dbReference type="PROSITE" id="PS01124">
    <property type="entry name" value="HTH_ARAC_FAMILY_2"/>
    <property type="match status" value="1"/>
</dbReference>
<keyword evidence="4" id="KW-0902">Two-component regulatory system</keyword>
<evidence type="ECO:0000256" key="3">
    <source>
        <dbReference type="ARBA" id="ARBA00022553"/>
    </source>
</evidence>
<evidence type="ECO:0000256" key="5">
    <source>
        <dbReference type="ARBA" id="ARBA00023015"/>
    </source>
</evidence>
<dbReference type="Gene3D" id="3.40.50.2300">
    <property type="match status" value="1"/>
</dbReference>
<feature type="domain" description="Response regulatory" evidence="10">
    <location>
        <begin position="3"/>
        <end position="120"/>
    </location>
</feature>
<dbReference type="SMART" id="SM00448">
    <property type="entry name" value="REC"/>
    <property type="match status" value="1"/>
</dbReference>
<organism evidence="11 12">
    <name type="scientific">Paenibacillus baimaensis</name>
    <dbReference type="NCBI Taxonomy" id="2982185"/>
    <lineage>
        <taxon>Bacteria</taxon>
        <taxon>Bacillati</taxon>
        <taxon>Bacillota</taxon>
        <taxon>Bacilli</taxon>
        <taxon>Bacillales</taxon>
        <taxon>Paenibacillaceae</taxon>
        <taxon>Paenibacillus</taxon>
    </lineage>
</organism>
<dbReference type="Pfam" id="PF12833">
    <property type="entry name" value="HTH_18"/>
    <property type="match status" value="1"/>
</dbReference>
<gene>
    <name evidence="11" type="ORF">OB236_30425</name>
</gene>
<comment type="caution">
    <text evidence="11">The sequence shown here is derived from an EMBL/GenBank/DDBJ whole genome shotgun (WGS) entry which is preliminary data.</text>
</comment>
<evidence type="ECO:0000256" key="7">
    <source>
        <dbReference type="ARBA" id="ARBA00023163"/>
    </source>
</evidence>
<evidence type="ECO:0000256" key="4">
    <source>
        <dbReference type="ARBA" id="ARBA00023012"/>
    </source>
</evidence>
<dbReference type="PROSITE" id="PS50110">
    <property type="entry name" value="RESPONSE_REGULATORY"/>
    <property type="match status" value="1"/>
</dbReference>
<evidence type="ECO:0000256" key="6">
    <source>
        <dbReference type="ARBA" id="ARBA00023125"/>
    </source>
</evidence>
<name>A0ABT2URX9_9BACL</name>
<evidence type="ECO:0000313" key="12">
    <source>
        <dbReference type="Proteomes" id="UP001652445"/>
    </source>
</evidence>
<dbReference type="Gene3D" id="1.10.10.60">
    <property type="entry name" value="Homeodomain-like"/>
    <property type="match status" value="2"/>
</dbReference>
<keyword evidence="6" id="KW-0238">DNA-binding</keyword>
<evidence type="ECO:0000256" key="8">
    <source>
        <dbReference type="PROSITE-ProRule" id="PRU00169"/>
    </source>
</evidence>
<evidence type="ECO:0000256" key="2">
    <source>
        <dbReference type="ARBA" id="ARBA00022490"/>
    </source>
</evidence>
<dbReference type="InterPro" id="IPR009057">
    <property type="entry name" value="Homeodomain-like_sf"/>
</dbReference>
<dbReference type="Pfam" id="PF00072">
    <property type="entry name" value="Response_reg"/>
    <property type="match status" value="1"/>
</dbReference>
<dbReference type="Proteomes" id="UP001652445">
    <property type="component" value="Unassembled WGS sequence"/>
</dbReference>
<feature type="domain" description="HTH araC/xylS-type" evidence="9">
    <location>
        <begin position="412"/>
        <end position="510"/>
    </location>
</feature>
<protein>
    <submittedName>
        <fullName evidence="11">Response regulator</fullName>
    </submittedName>
</protein>
<proteinExistence type="predicted"/>
<keyword evidence="2" id="KW-0963">Cytoplasm</keyword>
<evidence type="ECO:0000313" key="11">
    <source>
        <dbReference type="EMBL" id="MCU6796449.1"/>
    </source>
</evidence>
<comment type="subcellular location">
    <subcellularLocation>
        <location evidence="1">Cytoplasm</location>
    </subcellularLocation>
</comment>
<keyword evidence="7" id="KW-0804">Transcription</keyword>